<feature type="transmembrane region" description="Helical" evidence="10">
    <location>
        <begin position="6"/>
        <end position="24"/>
    </location>
</feature>
<keyword evidence="9" id="KW-0739">Sodium transport</keyword>
<dbReference type="InterPro" id="IPR006153">
    <property type="entry name" value="Cation/H_exchanger_TM"/>
</dbReference>
<dbReference type="Pfam" id="PF00999">
    <property type="entry name" value="Na_H_Exchanger"/>
    <property type="match status" value="1"/>
</dbReference>
<evidence type="ECO:0000259" key="11">
    <source>
        <dbReference type="Pfam" id="PF00999"/>
    </source>
</evidence>
<dbReference type="InterPro" id="IPR018422">
    <property type="entry name" value="Cation/H_exchanger_CPA1"/>
</dbReference>
<comment type="caution">
    <text evidence="12">The sequence shown here is derived from an EMBL/GenBank/DDBJ whole genome shotgun (WGS) entry which is preliminary data.</text>
</comment>
<feature type="transmembrane region" description="Helical" evidence="10">
    <location>
        <begin position="379"/>
        <end position="399"/>
    </location>
</feature>
<feature type="transmembrane region" description="Helical" evidence="10">
    <location>
        <begin position="114"/>
        <end position="134"/>
    </location>
</feature>
<organism evidence="12 13">
    <name type="scientific">Curtobacterium citreum</name>
    <dbReference type="NCBI Taxonomy" id="2036"/>
    <lineage>
        <taxon>Bacteria</taxon>
        <taxon>Bacillati</taxon>
        <taxon>Actinomycetota</taxon>
        <taxon>Actinomycetes</taxon>
        <taxon>Micrococcales</taxon>
        <taxon>Microbacteriaceae</taxon>
        <taxon>Curtobacterium</taxon>
    </lineage>
</organism>
<evidence type="ECO:0000256" key="5">
    <source>
        <dbReference type="ARBA" id="ARBA00022989"/>
    </source>
</evidence>
<keyword evidence="2" id="KW-0813">Transport</keyword>
<dbReference type="EMBL" id="JBBLYY010000024">
    <property type="protein sequence ID" value="MEK0170642.1"/>
    <property type="molecule type" value="Genomic_DNA"/>
</dbReference>
<evidence type="ECO:0000256" key="1">
    <source>
        <dbReference type="ARBA" id="ARBA00004651"/>
    </source>
</evidence>
<protein>
    <submittedName>
        <fullName evidence="12">Cation:proton antiporter</fullName>
    </submittedName>
</protein>
<evidence type="ECO:0000256" key="6">
    <source>
        <dbReference type="ARBA" id="ARBA00023053"/>
    </source>
</evidence>
<evidence type="ECO:0000256" key="3">
    <source>
        <dbReference type="ARBA" id="ARBA00022475"/>
    </source>
</evidence>
<evidence type="ECO:0000313" key="13">
    <source>
        <dbReference type="Proteomes" id="UP001370299"/>
    </source>
</evidence>
<keyword evidence="6" id="KW-0915">Sodium</keyword>
<evidence type="ECO:0000256" key="8">
    <source>
        <dbReference type="ARBA" id="ARBA00023136"/>
    </source>
</evidence>
<feature type="transmembrane region" description="Helical" evidence="10">
    <location>
        <begin position="31"/>
        <end position="51"/>
    </location>
</feature>
<feature type="transmembrane region" description="Helical" evidence="10">
    <location>
        <begin position="303"/>
        <end position="325"/>
    </location>
</feature>
<evidence type="ECO:0000256" key="4">
    <source>
        <dbReference type="ARBA" id="ARBA00022692"/>
    </source>
</evidence>
<dbReference type="RefSeq" id="WP_123310097.1">
    <property type="nucleotide sequence ID" value="NZ_JBBKAP010000003.1"/>
</dbReference>
<name>A0ABU8Y9W5_9MICO</name>
<evidence type="ECO:0000256" key="2">
    <source>
        <dbReference type="ARBA" id="ARBA00022448"/>
    </source>
</evidence>
<proteinExistence type="predicted"/>
<feature type="transmembrane region" description="Helical" evidence="10">
    <location>
        <begin position="86"/>
        <end position="108"/>
    </location>
</feature>
<keyword evidence="5 10" id="KW-1133">Transmembrane helix</keyword>
<keyword evidence="13" id="KW-1185">Reference proteome</keyword>
<dbReference type="PANTHER" id="PTHR10110:SF86">
    <property type="entry name" value="SODIUM_HYDROGEN EXCHANGER 7"/>
    <property type="match status" value="1"/>
</dbReference>
<keyword evidence="7" id="KW-0406">Ion transport</keyword>
<gene>
    <name evidence="12" type="ORF">WMN62_04095</name>
</gene>
<keyword evidence="3" id="KW-1003">Cell membrane</keyword>
<keyword evidence="4 10" id="KW-0812">Transmembrane</keyword>
<reference evidence="12 13" key="1">
    <citation type="submission" date="2024-03" db="EMBL/GenBank/DDBJ databases">
        <title>Whole genomes of four grape xylem sap localized bacterial endophytes.</title>
        <authorList>
            <person name="Kumar G."/>
            <person name="Savka M.A."/>
        </authorList>
    </citation>
    <scope>NUCLEOTIDE SEQUENCE [LARGE SCALE GENOMIC DNA]</scope>
    <source>
        <strain evidence="12 13">RIT_GXS8</strain>
    </source>
</reference>
<feature type="transmembrane region" description="Helical" evidence="10">
    <location>
        <begin position="57"/>
        <end position="74"/>
    </location>
</feature>
<evidence type="ECO:0000256" key="7">
    <source>
        <dbReference type="ARBA" id="ARBA00023065"/>
    </source>
</evidence>
<evidence type="ECO:0000256" key="10">
    <source>
        <dbReference type="SAM" id="Phobius"/>
    </source>
</evidence>
<comment type="subcellular location">
    <subcellularLocation>
        <location evidence="1">Cell membrane</location>
        <topology evidence="1">Multi-pass membrane protein</topology>
    </subcellularLocation>
</comment>
<sequence length="524" mass="55387">MSIDTTLAWVVAFLVVTVAVSAAARRVGWSAPLALVVIGVAVSYVPGVPRVDVEPDFVLSVLLPPLLFAAALQTSLSDVRARRESLLLLSVGLVAFTTVVVGLVTWAVVPTLTLAAAFAFGAVVAPTDAVAVSAVTRRAPLPRLLASILDGESLLNDATALVALNTAVVAIVAAFDPVRAVGEFVLAVVGGIGIGLLVAFAMGAVRRRLSVAVLDTSLSLVTPYVAFLLAHGIGASGPLAVVVAGLFLGFRAPVLQSAEARLAESLNWRTIQFLLENAVFLLIGLSLPAILRGALSSGIGLGRALFVIGVVLVVLVAARLGWSLAVTAVYRWGPARLRRRSWQWRLDLPVTVAGVRGVVTLAAVFLLPEQTPHRAFLQFLAFVVVIATLLLGLSLPWVIRRGGLPAPNLDQERMETQLLLAEARAESLQLVDRLEAGAYDDRAVERVRIDAALLGETLVGDEGVRADRAAAYAELRMLTIVEERRAVLRARGEGRYPETTVRAVLTVLDIEEAAVRATLADDAD</sequence>
<feature type="domain" description="Cation/H+ exchanger transmembrane" evidence="11">
    <location>
        <begin position="17"/>
        <end position="400"/>
    </location>
</feature>
<feature type="transmembrane region" description="Helical" evidence="10">
    <location>
        <begin position="233"/>
        <end position="252"/>
    </location>
</feature>
<accession>A0ABU8Y9W5</accession>
<feature type="transmembrane region" description="Helical" evidence="10">
    <location>
        <begin position="273"/>
        <end position="291"/>
    </location>
</feature>
<feature type="transmembrane region" description="Helical" evidence="10">
    <location>
        <begin position="346"/>
        <end position="367"/>
    </location>
</feature>
<dbReference type="Gene3D" id="6.10.140.1330">
    <property type="match status" value="1"/>
</dbReference>
<feature type="transmembrane region" description="Helical" evidence="10">
    <location>
        <begin position="181"/>
        <end position="202"/>
    </location>
</feature>
<dbReference type="PANTHER" id="PTHR10110">
    <property type="entry name" value="SODIUM/HYDROGEN EXCHANGER"/>
    <property type="match status" value="1"/>
</dbReference>
<evidence type="ECO:0000256" key="9">
    <source>
        <dbReference type="ARBA" id="ARBA00023201"/>
    </source>
</evidence>
<dbReference type="Proteomes" id="UP001370299">
    <property type="component" value="Unassembled WGS sequence"/>
</dbReference>
<evidence type="ECO:0000313" key="12">
    <source>
        <dbReference type="EMBL" id="MEK0170642.1"/>
    </source>
</evidence>
<keyword evidence="8 10" id="KW-0472">Membrane</keyword>